<gene>
    <name evidence="1" type="ORF">SPSIL_048910</name>
</gene>
<dbReference type="Proteomes" id="UP000216752">
    <property type="component" value="Chromosome"/>
</dbReference>
<protein>
    <submittedName>
        <fullName evidence="1">Uncharacterized protein</fullName>
    </submittedName>
</protein>
<evidence type="ECO:0000313" key="2">
    <source>
        <dbReference type="Proteomes" id="UP000216752"/>
    </source>
</evidence>
<reference evidence="1" key="1">
    <citation type="submission" date="2024-05" db="EMBL/GenBank/DDBJ databases">
        <title>Isolation and characterization of Sporomusa carbonis sp. nov., a carboxydotrophic hydrogenogen in the genus of Sporomusa isolated from a charcoal burning pile.</title>
        <authorList>
            <person name="Boeer T."/>
            <person name="Rosenbaum F."/>
            <person name="Eysell L."/>
            <person name="Mueller V."/>
            <person name="Daniel R."/>
            <person name="Poehlein A."/>
        </authorList>
    </citation>
    <scope>NUCLEOTIDE SEQUENCE [LARGE SCALE GENOMIC DNA]</scope>
    <source>
        <strain evidence="1">DSM 10669</strain>
    </source>
</reference>
<accession>A0ABZ3ITG6</accession>
<proteinExistence type="predicted"/>
<keyword evidence="2" id="KW-1185">Reference proteome</keyword>
<dbReference type="EMBL" id="CP155573">
    <property type="protein sequence ID" value="XFO68668.1"/>
    <property type="molecule type" value="Genomic_DNA"/>
</dbReference>
<dbReference type="RefSeq" id="WP_245867535.1">
    <property type="nucleotide sequence ID" value="NZ_CP155573.1"/>
</dbReference>
<name>A0ABZ3ITG6_9FIRM</name>
<sequence>MELYNLFISGDDEAWKTNTTYFPLVRCIKEYTDDDLVKRFISLGENEIEELKKLPCIFAYEKGYEKDASIGYITDIVKRQDQVRITFEKMDITIPKEIFESMSFELDFRGWELTRTHWAVKKVDLFKELGERGIIVDGVQQNYRYRTP</sequence>
<organism evidence="1 2">
    <name type="scientific">Sporomusa silvacetica DSM 10669</name>
    <dbReference type="NCBI Taxonomy" id="1123289"/>
    <lineage>
        <taxon>Bacteria</taxon>
        <taxon>Bacillati</taxon>
        <taxon>Bacillota</taxon>
        <taxon>Negativicutes</taxon>
        <taxon>Selenomonadales</taxon>
        <taxon>Sporomusaceae</taxon>
        <taxon>Sporomusa</taxon>
    </lineage>
</organism>
<evidence type="ECO:0000313" key="1">
    <source>
        <dbReference type="EMBL" id="XFO68668.1"/>
    </source>
</evidence>